<evidence type="ECO:0000256" key="1">
    <source>
        <dbReference type="ARBA" id="ARBA00004651"/>
    </source>
</evidence>
<keyword evidence="5 6" id="KW-0472">Membrane</keyword>
<feature type="transmembrane region" description="Helical" evidence="6">
    <location>
        <begin position="12"/>
        <end position="32"/>
    </location>
</feature>
<evidence type="ECO:0000313" key="7">
    <source>
        <dbReference type="EMBL" id="TDM01740.1"/>
    </source>
</evidence>
<dbReference type="OrthoDB" id="2351575at2"/>
<dbReference type="RefSeq" id="WP_133429757.1">
    <property type="nucleotide sequence ID" value="NZ_BMCC01000003.1"/>
</dbReference>
<evidence type="ECO:0000256" key="2">
    <source>
        <dbReference type="ARBA" id="ARBA00022475"/>
    </source>
</evidence>
<comment type="subcellular location">
    <subcellularLocation>
        <location evidence="1">Cell membrane</location>
        <topology evidence="1">Multi-pass membrane protein</topology>
    </subcellularLocation>
</comment>
<name>A0A4R6BJE4_9STAP</name>
<evidence type="ECO:0000313" key="8">
    <source>
        <dbReference type="Proteomes" id="UP000295328"/>
    </source>
</evidence>
<comment type="caution">
    <text evidence="7">The sequence shown here is derived from an EMBL/GenBank/DDBJ whole genome shotgun (WGS) entry which is preliminary data.</text>
</comment>
<feature type="transmembrane region" description="Helical" evidence="6">
    <location>
        <begin position="366"/>
        <end position="387"/>
    </location>
</feature>
<organism evidence="7 8">
    <name type="scientific">Macrococcus hajekii</name>
    <dbReference type="NCBI Taxonomy" id="198482"/>
    <lineage>
        <taxon>Bacteria</taxon>
        <taxon>Bacillati</taxon>
        <taxon>Bacillota</taxon>
        <taxon>Bacilli</taxon>
        <taxon>Bacillales</taxon>
        <taxon>Staphylococcaceae</taxon>
        <taxon>Macrococcus</taxon>
    </lineage>
</organism>
<proteinExistence type="predicted"/>
<feature type="transmembrane region" description="Helical" evidence="6">
    <location>
        <begin position="44"/>
        <end position="65"/>
    </location>
</feature>
<dbReference type="Proteomes" id="UP000295328">
    <property type="component" value="Unassembled WGS sequence"/>
</dbReference>
<dbReference type="InterPro" id="IPR036259">
    <property type="entry name" value="MFS_trans_sf"/>
</dbReference>
<dbReference type="EMBL" id="SCWE01000002">
    <property type="protein sequence ID" value="TDM01740.1"/>
    <property type="molecule type" value="Genomic_DNA"/>
</dbReference>
<keyword evidence="2" id="KW-1003">Cell membrane</keyword>
<sequence length="394" mass="44712">MKKLSINFKYLYFSQLFANAGDILYIVALIGYVYEHTHSAQASIYVPIIITAAVFLSGWFVPYVYSRWSKKEILLFNQTAKTFLMVVILICVVLTEQIYSLYLLAFFNAFLDGFTNPLKMALIPLTEQNDHIGFANAQMSMMSGIVQIGSWSLGGILLLLGSERVIVITIVLYISSVMLISRLNLHQDILETEQTSIFRSFNKMVTTNRLLQESHFLNMSTLFESIGHSVWLAAILLVFIAERLHANTSWFSFINALFFLGVVVGGVLLTKFNDTLMNYSRLYIVSIPLALALLNILFVYNEFLFVTLAISFIFGICDELRATLMHTQIQMRLDDYSLTALYTLNGMIYSLCFCVSSYLIGTIADYSVVTAFIIAACAYIICFLISIKYRKLFK</sequence>
<feature type="transmembrane region" description="Helical" evidence="6">
    <location>
        <begin position="336"/>
        <end position="360"/>
    </location>
</feature>
<feature type="transmembrane region" description="Helical" evidence="6">
    <location>
        <begin position="222"/>
        <end position="241"/>
    </location>
</feature>
<dbReference type="PANTHER" id="PTHR23513">
    <property type="entry name" value="INTEGRAL MEMBRANE EFFLUX PROTEIN-RELATED"/>
    <property type="match status" value="1"/>
</dbReference>
<dbReference type="SUPFAM" id="SSF103473">
    <property type="entry name" value="MFS general substrate transporter"/>
    <property type="match status" value="1"/>
</dbReference>
<reference evidence="7 8" key="1">
    <citation type="submission" date="2019-01" db="EMBL/GenBank/DDBJ databases">
        <title>Draft genome sequences of the type strains of six Macrococcus species.</title>
        <authorList>
            <person name="Mazhar S."/>
            <person name="Altermann E."/>
            <person name="Hill C."/>
            <person name="Mcauliffe O."/>
        </authorList>
    </citation>
    <scope>NUCLEOTIDE SEQUENCE [LARGE SCALE GENOMIC DNA]</scope>
    <source>
        <strain evidence="7 8">CCM4809</strain>
    </source>
</reference>
<evidence type="ECO:0000256" key="3">
    <source>
        <dbReference type="ARBA" id="ARBA00022692"/>
    </source>
</evidence>
<feature type="transmembrane region" description="Helical" evidence="6">
    <location>
        <begin position="148"/>
        <end position="174"/>
    </location>
</feature>
<dbReference type="Gene3D" id="1.20.1250.20">
    <property type="entry name" value="MFS general substrate transporter like domains"/>
    <property type="match status" value="2"/>
</dbReference>
<evidence type="ECO:0000256" key="4">
    <source>
        <dbReference type="ARBA" id="ARBA00022989"/>
    </source>
</evidence>
<protein>
    <submittedName>
        <fullName evidence="7">MFS transporter</fullName>
    </submittedName>
</protein>
<dbReference type="GO" id="GO:0005886">
    <property type="term" value="C:plasma membrane"/>
    <property type="evidence" value="ECO:0007669"/>
    <property type="project" value="UniProtKB-SubCell"/>
</dbReference>
<keyword evidence="4 6" id="KW-1133">Transmembrane helix</keyword>
<keyword evidence="3 6" id="KW-0812">Transmembrane</keyword>
<evidence type="ECO:0000256" key="6">
    <source>
        <dbReference type="SAM" id="Phobius"/>
    </source>
</evidence>
<gene>
    <name evidence="7" type="ORF">ERX37_05880</name>
</gene>
<feature type="transmembrane region" description="Helical" evidence="6">
    <location>
        <begin position="306"/>
        <end position="324"/>
    </location>
</feature>
<accession>A0A4R6BJE4</accession>
<evidence type="ECO:0000256" key="5">
    <source>
        <dbReference type="ARBA" id="ARBA00023136"/>
    </source>
</evidence>
<dbReference type="PANTHER" id="PTHR23513:SF19">
    <property type="entry name" value="MAJOR FACILITATOR SUPERFAMILY (MFS) PROFILE DOMAIN-CONTAINING PROTEIN"/>
    <property type="match status" value="1"/>
</dbReference>
<dbReference type="AlphaFoldDB" id="A0A4R6BJE4"/>
<feature type="transmembrane region" description="Helical" evidence="6">
    <location>
        <begin position="253"/>
        <end position="270"/>
    </location>
</feature>
<keyword evidence="8" id="KW-1185">Reference proteome</keyword>
<feature type="transmembrane region" description="Helical" evidence="6">
    <location>
        <begin position="86"/>
        <end position="111"/>
    </location>
</feature>